<dbReference type="GO" id="GO:0006313">
    <property type="term" value="P:DNA transposition"/>
    <property type="evidence" value="ECO:0007669"/>
    <property type="project" value="InterPro"/>
</dbReference>
<reference evidence="8" key="1">
    <citation type="submission" date="2018-07" db="EMBL/GenBank/DDBJ databases">
        <authorList>
            <consortium name="Genoscope - CEA"/>
            <person name="William W."/>
        </authorList>
    </citation>
    <scope>NUCLEOTIDE SEQUENCE</scope>
    <source>
        <strain evidence="8">IK1</strain>
    </source>
</reference>
<evidence type="ECO:0000256" key="1">
    <source>
        <dbReference type="ARBA" id="ARBA00022473"/>
    </source>
</evidence>
<dbReference type="PROSITE" id="PS50943">
    <property type="entry name" value="HTH_CROC1"/>
    <property type="match status" value="1"/>
</dbReference>
<sequence length="103" mass="11785">MMKERRNYSDELKAEAIRMLTREGLTQSEVGKKLGIPKGTIGNWLSKFKDEDEETMPGTPSVRELIAENSKLRKELAEAKMKEEILKKATAYFAKESFPSMRS</sequence>
<gene>
    <name evidence="8" type="ORF">TRIP_E350015</name>
</gene>
<keyword evidence="4" id="KW-0804">Transcription</keyword>
<dbReference type="EMBL" id="UPXP01000029">
    <property type="protein sequence ID" value="VBB40724.1"/>
    <property type="molecule type" value="Genomic_DNA"/>
</dbReference>
<dbReference type="InterPro" id="IPR007889">
    <property type="entry name" value="HTH_Psq"/>
</dbReference>
<protein>
    <recommendedName>
        <fullName evidence="9">Transposase</fullName>
    </recommendedName>
</protein>
<dbReference type="GO" id="GO:0003677">
    <property type="term" value="F:DNA binding"/>
    <property type="evidence" value="ECO:0007669"/>
    <property type="project" value="InterPro"/>
</dbReference>
<keyword evidence="2" id="KW-0597">Phosphoprotein</keyword>
<evidence type="ECO:0000256" key="4">
    <source>
        <dbReference type="ARBA" id="ARBA00023163"/>
    </source>
</evidence>
<dbReference type="PANTHER" id="PTHR33215">
    <property type="entry name" value="PROTEIN DISTAL ANTENNA"/>
    <property type="match status" value="1"/>
</dbReference>
<dbReference type="InterPro" id="IPR009057">
    <property type="entry name" value="Homeodomain-like_sf"/>
</dbReference>
<dbReference type="PANTHER" id="PTHR33215:SF13">
    <property type="entry name" value="PROTEIN DISTAL ANTENNA"/>
    <property type="match status" value="1"/>
</dbReference>
<feature type="domain" description="HTH psq-type" evidence="7">
    <location>
        <begin position="1"/>
        <end position="51"/>
    </location>
</feature>
<name>A0A652ZY58_9SPIR</name>
<evidence type="ECO:0000259" key="6">
    <source>
        <dbReference type="PROSITE" id="PS50943"/>
    </source>
</evidence>
<evidence type="ECO:0008006" key="9">
    <source>
        <dbReference type="Google" id="ProtNLM"/>
    </source>
</evidence>
<accession>A0A652ZY58</accession>
<dbReference type="Gene3D" id="1.10.10.60">
    <property type="entry name" value="Homeodomain-like"/>
    <property type="match status" value="1"/>
</dbReference>
<evidence type="ECO:0000256" key="3">
    <source>
        <dbReference type="ARBA" id="ARBA00023015"/>
    </source>
</evidence>
<dbReference type="SUPFAM" id="SSF46689">
    <property type="entry name" value="Homeodomain-like"/>
    <property type="match status" value="1"/>
</dbReference>
<dbReference type="PROSITE" id="PS50960">
    <property type="entry name" value="HTH_PSQ"/>
    <property type="match status" value="1"/>
</dbReference>
<dbReference type="AlphaFoldDB" id="A0A652ZY58"/>
<proteinExistence type="predicted"/>
<evidence type="ECO:0000259" key="7">
    <source>
        <dbReference type="PROSITE" id="PS50960"/>
    </source>
</evidence>
<dbReference type="Pfam" id="PF01527">
    <property type="entry name" value="HTH_Tnp_1"/>
    <property type="match status" value="1"/>
</dbReference>
<keyword evidence="5" id="KW-0175">Coiled coil</keyword>
<dbReference type="InterPro" id="IPR002514">
    <property type="entry name" value="Transposase_8"/>
</dbReference>
<organism evidence="8">
    <name type="scientific">uncultured Spirochaetota bacterium</name>
    <dbReference type="NCBI Taxonomy" id="460511"/>
    <lineage>
        <taxon>Bacteria</taxon>
        <taxon>Pseudomonadati</taxon>
        <taxon>Spirochaetota</taxon>
        <taxon>environmental samples</taxon>
    </lineage>
</organism>
<dbReference type="GO" id="GO:0004803">
    <property type="term" value="F:transposase activity"/>
    <property type="evidence" value="ECO:0007669"/>
    <property type="project" value="InterPro"/>
</dbReference>
<dbReference type="InterPro" id="IPR001387">
    <property type="entry name" value="Cro/C1-type_HTH"/>
</dbReference>
<feature type="domain" description="HTH cro/C1-type" evidence="6">
    <location>
        <begin position="24"/>
        <end position="44"/>
    </location>
</feature>
<evidence type="ECO:0000256" key="2">
    <source>
        <dbReference type="ARBA" id="ARBA00022553"/>
    </source>
</evidence>
<evidence type="ECO:0000313" key="8">
    <source>
        <dbReference type="EMBL" id="VBB40724.1"/>
    </source>
</evidence>
<keyword evidence="3" id="KW-0805">Transcription regulation</keyword>
<evidence type="ECO:0000256" key="5">
    <source>
        <dbReference type="SAM" id="Coils"/>
    </source>
</evidence>
<keyword evidence="1" id="KW-0217">Developmental protein</keyword>
<dbReference type="InterPro" id="IPR051839">
    <property type="entry name" value="RD_transcriptional_regulator"/>
</dbReference>
<feature type="coiled-coil region" evidence="5">
    <location>
        <begin position="62"/>
        <end position="89"/>
    </location>
</feature>